<name>A0A8H6DXB2_COCSA</name>
<dbReference type="Proteomes" id="UP000624244">
    <property type="component" value="Unassembled WGS sequence"/>
</dbReference>
<proteinExistence type="predicted"/>
<feature type="signal peptide" evidence="2">
    <location>
        <begin position="1"/>
        <end position="17"/>
    </location>
</feature>
<comment type="caution">
    <text evidence="3">The sequence shown here is derived from an EMBL/GenBank/DDBJ whole genome shotgun (WGS) entry which is preliminary data.</text>
</comment>
<feature type="region of interest" description="Disordered" evidence="1">
    <location>
        <begin position="25"/>
        <end position="59"/>
    </location>
</feature>
<feature type="region of interest" description="Disordered" evidence="1">
    <location>
        <begin position="86"/>
        <end position="121"/>
    </location>
</feature>
<dbReference type="EMBL" id="WNKQ01000005">
    <property type="protein sequence ID" value="KAF5851417.1"/>
    <property type="molecule type" value="Genomic_DNA"/>
</dbReference>
<feature type="chain" id="PRO_5034135980" evidence="2">
    <location>
        <begin position="18"/>
        <end position="121"/>
    </location>
</feature>
<keyword evidence="2" id="KW-0732">Signal</keyword>
<evidence type="ECO:0000313" key="3">
    <source>
        <dbReference type="EMBL" id="KAF5851417.1"/>
    </source>
</evidence>
<protein>
    <submittedName>
        <fullName evidence="3">Uncharacterized protein</fullName>
    </submittedName>
</protein>
<reference evidence="3" key="1">
    <citation type="submission" date="2019-11" db="EMBL/GenBank/DDBJ databases">
        <title>Bipolaris sorokiniana Genome sequencing.</title>
        <authorList>
            <person name="Wang H."/>
        </authorList>
    </citation>
    <scope>NUCLEOTIDE SEQUENCE</scope>
</reference>
<organism evidence="3 4">
    <name type="scientific">Cochliobolus sativus</name>
    <name type="common">Common root rot and spot blotch fungus</name>
    <name type="synonym">Bipolaris sorokiniana</name>
    <dbReference type="NCBI Taxonomy" id="45130"/>
    <lineage>
        <taxon>Eukaryota</taxon>
        <taxon>Fungi</taxon>
        <taxon>Dikarya</taxon>
        <taxon>Ascomycota</taxon>
        <taxon>Pezizomycotina</taxon>
        <taxon>Dothideomycetes</taxon>
        <taxon>Pleosporomycetidae</taxon>
        <taxon>Pleosporales</taxon>
        <taxon>Pleosporineae</taxon>
        <taxon>Pleosporaceae</taxon>
        <taxon>Bipolaris</taxon>
    </lineage>
</organism>
<accession>A0A8H6DXB2</accession>
<feature type="compositionally biased region" description="Gly residues" evidence="1">
    <location>
        <begin position="33"/>
        <end position="59"/>
    </location>
</feature>
<sequence>MKYSIIFAIGSAALAVAAPVTVDITSRDTTVGSGRGGSVADGGNGGNSRKGDGGNGGAGGIAGRSDSIFSLVARKFSLISGGPAISFGGNSRGGDVGDAGNGGNGGRNGGSGGGSVINTKN</sequence>
<feature type="compositionally biased region" description="Gly residues" evidence="1">
    <location>
        <begin position="90"/>
        <end position="115"/>
    </location>
</feature>
<evidence type="ECO:0000256" key="1">
    <source>
        <dbReference type="SAM" id="MobiDB-lite"/>
    </source>
</evidence>
<dbReference type="AlphaFoldDB" id="A0A8H6DXB2"/>
<gene>
    <name evidence="3" type="ORF">GGP41_004178</name>
</gene>
<evidence type="ECO:0000256" key="2">
    <source>
        <dbReference type="SAM" id="SignalP"/>
    </source>
</evidence>
<evidence type="ECO:0000313" key="4">
    <source>
        <dbReference type="Proteomes" id="UP000624244"/>
    </source>
</evidence>